<protein>
    <recommendedName>
        <fullName evidence="8">T9SS C-terminal target domain-containing protein</fullName>
    </recommendedName>
</protein>
<feature type="compositionally biased region" description="Polar residues" evidence="2">
    <location>
        <begin position="1041"/>
        <end position="1060"/>
    </location>
</feature>
<feature type="domain" description="SbsA Ig-like" evidence="4">
    <location>
        <begin position="26"/>
        <end position="127"/>
    </location>
</feature>
<organism evidence="6 7">
    <name type="scientific">Hymenobacter cavernae</name>
    <dbReference type="NCBI Taxonomy" id="2044852"/>
    <lineage>
        <taxon>Bacteria</taxon>
        <taxon>Pseudomonadati</taxon>
        <taxon>Bacteroidota</taxon>
        <taxon>Cytophagia</taxon>
        <taxon>Cytophagales</taxon>
        <taxon>Hymenobacteraceae</taxon>
        <taxon>Hymenobacter</taxon>
    </lineage>
</organism>
<dbReference type="RefSeq" id="WP_188814136.1">
    <property type="nucleotide sequence ID" value="NZ_BMHT01000004.1"/>
</dbReference>
<keyword evidence="1 3" id="KW-0732">Signal</keyword>
<feature type="domain" description="SbsA Ig-like" evidence="4">
    <location>
        <begin position="1959"/>
        <end position="2060"/>
    </location>
</feature>
<evidence type="ECO:0000259" key="5">
    <source>
        <dbReference type="Pfam" id="PF18962"/>
    </source>
</evidence>
<feature type="domain" description="SbsA Ig-like" evidence="4">
    <location>
        <begin position="2437"/>
        <end position="2536"/>
    </location>
</feature>
<reference evidence="7" key="1">
    <citation type="journal article" date="2019" name="Int. J. Syst. Evol. Microbiol.">
        <title>The Global Catalogue of Microorganisms (GCM) 10K type strain sequencing project: providing services to taxonomists for standard genome sequencing and annotation.</title>
        <authorList>
            <consortium name="The Broad Institute Genomics Platform"/>
            <consortium name="The Broad Institute Genome Sequencing Center for Infectious Disease"/>
            <person name="Wu L."/>
            <person name="Ma J."/>
        </authorList>
    </citation>
    <scope>NUCLEOTIDE SEQUENCE [LARGE SCALE GENOMIC DNA]</scope>
    <source>
        <strain evidence="7">CGMCC 1.15197</strain>
    </source>
</reference>
<evidence type="ECO:0000313" key="7">
    <source>
        <dbReference type="Proteomes" id="UP000632273"/>
    </source>
</evidence>
<keyword evidence="7" id="KW-1185">Reference proteome</keyword>
<dbReference type="InterPro" id="IPR013517">
    <property type="entry name" value="FG-GAP"/>
</dbReference>
<dbReference type="Pfam" id="PF13205">
    <property type="entry name" value="Big_5"/>
    <property type="match status" value="6"/>
</dbReference>
<dbReference type="Pfam" id="PF01839">
    <property type="entry name" value="FG-GAP"/>
    <property type="match status" value="1"/>
</dbReference>
<dbReference type="InterPro" id="IPR028994">
    <property type="entry name" value="Integrin_alpha_N"/>
</dbReference>
<feature type="domain" description="SbsA Ig-like" evidence="4">
    <location>
        <begin position="1411"/>
        <end position="1510"/>
    </location>
</feature>
<feature type="domain" description="SbsA Ig-like" evidence="4">
    <location>
        <begin position="489"/>
        <end position="589"/>
    </location>
</feature>
<dbReference type="NCBIfam" id="TIGR04183">
    <property type="entry name" value="Por_Secre_tail"/>
    <property type="match status" value="1"/>
</dbReference>
<dbReference type="EMBL" id="BMHT01000004">
    <property type="protein sequence ID" value="GGF10995.1"/>
    <property type="molecule type" value="Genomic_DNA"/>
</dbReference>
<evidence type="ECO:0000259" key="4">
    <source>
        <dbReference type="Pfam" id="PF13205"/>
    </source>
</evidence>
<dbReference type="InterPro" id="IPR014756">
    <property type="entry name" value="Ig_E-set"/>
</dbReference>
<dbReference type="PANTHER" id="PTHR46580:SF2">
    <property type="entry name" value="MAM DOMAIN-CONTAINING PROTEIN"/>
    <property type="match status" value="1"/>
</dbReference>
<evidence type="ECO:0008006" key="8">
    <source>
        <dbReference type="Google" id="ProtNLM"/>
    </source>
</evidence>
<dbReference type="Gene3D" id="2.130.10.130">
    <property type="entry name" value="Integrin alpha, N-terminal"/>
    <property type="match status" value="9"/>
</dbReference>
<comment type="caution">
    <text evidence="6">The sequence shown here is derived from an EMBL/GenBank/DDBJ whole genome shotgun (WGS) entry which is preliminary data.</text>
</comment>
<feature type="domain" description="Secretion system C-terminal sorting" evidence="5">
    <location>
        <begin position="2917"/>
        <end position="2991"/>
    </location>
</feature>
<dbReference type="SUPFAM" id="SSF81296">
    <property type="entry name" value="E set domains"/>
    <property type="match status" value="1"/>
</dbReference>
<dbReference type="InterPro" id="IPR013783">
    <property type="entry name" value="Ig-like_fold"/>
</dbReference>
<evidence type="ECO:0000256" key="3">
    <source>
        <dbReference type="SAM" id="SignalP"/>
    </source>
</evidence>
<feature type="region of interest" description="Disordered" evidence="2">
    <location>
        <begin position="1041"/>
        <end position="1061"/>
    </location>
</feature>
<evidence type="ECO:0000256" key="2">
    <source>
        <dbReference type="SAM" id="MobiDB-lite"/>
    </source>
</evidence>
<dbReference type="Pfam" id="PF13517">
    <property type="entry name" value="FG-GAP_3"/>
    <property type="match status" value="17"/>
</dbReference>
<sequence length="2992" mass="299995">MSRASGLRRGALTLLLLAPAAIANAQALTVTSLSPTRNAPAAPRVTNVAATFSQPLSNSAATLGSVKVFSQQAGGQKAGTATVSGNTLSFNPSSDFKAGETVFATLTAAAQNSGGISLAKPQVFQFTAATAPSSGSFGAGSEITATANGGRDIGDVDGDGDLDLLVVDGPGTISGTGTVQTLVNNGTGAFTAGPTSLLPGSSPNSVVLGDLDGDGDLDFVTSNAYSAGTSRGGSISMGFNNGQGTFTSTGGGAGERTYRSVALGDVDADGDLDILATSNRELGGGSYLGPGLVTVLLNSGSGTFTAGQQVEMPQGINQVSVGDLDNDGDLDLLASDGTTTHLRLNDGTGTFSGSATVNVSGGHLALGDLDNDGDLDLVSTNGSLQVSIGLNNGGATFTIRQFTSVLFSSSSISLGDVDGDGDVDFTAGSSSGTLVWVNDGTALFRDLRLASVREGLLSDMDGDNDLDLIGTTSAGTLGVRLNQNTPPDPLAITALSPGRNAPAAPRTSNVAATFSQPLSTNTSVLGALKVFSQQAGGKKAGTAMVSGTMLSFNPSSDFKAGETVFATLTNAVQSSGGTGLAKPQVFQFTAAATPSTGTFVNSTEVPIGAANGDLAVGDIDGDGDLDLLKIGGGDGATTVSVRRNNGTGAFSGNQEIPVSAFTNSIVLGDLDSDGDLDFVASSTTYLNNGQGTFSAGSDFEVTGLTGTSLYDMDADGDLDLLFTQGNGIVVRLNDGTGTFSTSTSFNTTVRGITGYTAGDIDNDGDIDVLFGIQQTGGATGIALNNGNATFSLGATGITSRLLVPYRARLEDVDNDGDLDLLNPGSGAVEVLLNNGAGSFSPGSVVDGGGANIPALATGDIDGDGDLDLLIESSTVQGAYIRLNNGDGTFGGNTSIPFATTQAPLKLADIDGDGDLDLLGGTSTGVAVHLNQNAATALSVTALSPTRNALTAPRNTNVAVTFNQALTNSAGTLGSLKVFSQQAGGLKASSVTVSGNTLTANPNADFKPGETVFATLTTAAQSSNGASLAKPQVYQFTTATSPSAGTFSGGSNPTVSNSTPSLRDVTLGDVDGDGDLDLLTANFTNYFNPGSVSVRLNDGTGAFGSSQEVPVGSRSLALALGDVDGDGDLDFVTANGVSPTASGVVNVRLNNSSGSFSGTQQVAVSGEPVDVRLADVDGDGDLDLLSVSSGISTASIRLNDGLGNFGGGSNVAVGLNPNQVAVADVDNDGDLDLLTMNSNGSSVSVRLNDGLGSFSGSQEVAVANYPRYLATGDVDGDGDLDLLVARYGDDRNGQVDVFLNNGSGSFNSTQSVPVGPGASVVKLGDIDGDGDLDLLVGNLYDETGVANNQVSVRLNNGSGSFSGDQQVTVTYYPGSLALGDVDGDGDLDLATANNNGPELSIRLNQNAGGLLAVTALSPARNSVAAPRTASVTATFNQALTNNAATLGSLKVFSQQAGGLKASSVTVSGNTLTANPNADFKPGETVFATLTTAAQSSNGTGLAKPQVFQFTTATAPAPGSFAGGSDPAVGDSPRSVAVGDVDGDGDLDLLTANDPSTFPGTATVSVRLNNGAGSYSGGSEVLVGNGPGGIPPLTEPRSIVLADVDSDGDLDFLTANDRASTVSIRFNNGSGVFSGTYELQTLGNAYAIAVGDVDGDGDLDLLVTNTSSSSNTISVFLNNGSGVFGTGSEVIVNVQPIDVVLGDVDNDGDLDLIAVFNLGNNASVRLNNGAGIFSGGSEIAIGSSPYRVAAGDVDGDGDLDFVTANTNNNTVSVRFNNGSGTFSGTTSIAVGNAPSKVILSDVDGDGDLDLLTANATNNTVSVRRNNGSGTFSNSQEVAVGATPFDVITGDVDNDGDVDLLTANNTDQTVSIRLNQTLAAPTITSISPAIAPVGSTVVINGTNFLNTTSVTFNGVAATGFVVNGLGTQITVTVPAGATSGPVVVTTATGVSSGFQFTVGPLLTITNLAPSRNAVAAPRNTSVAVTLSQQPSSSPATLNGITVFSQQAQGKKAGTGIVSGNTLLFDLTTDFKAGETVFATITTAVQNSAGTQNLLVPQVFQFTTATAPSPGTFSGGSDPSVGNGPVNVASGDVDGDGDLDLITTNLGNPSGPAGLGNGTTATVRLNTGNGTFTSAQQLTVGRGPAQAVLADVDNDGDLDLLTANSSTADVSLRFNNGSGTFDNGYQVGSGNIHGIAVGDVNGDGYQDLLIADYNEPSTVTVGLNNTMGTFPLFNFDYTQRVSVGSRPLNIALGDVDNDGDLDFVTASSNGATASVRLNNGLGSFSGTQEVAVGFNPMSVVLGDVDKDGDLDIVTANYYDYTNPADNFTNSTASVRLNNGSGTFSGTQNVAIGRGARQAVLGDVDGDGDLDLVATNELTNAASVRLNNGSGTFSGTQQVAVGNSPNNLVLTDLDGDGDLDLATANFLGNTVSVRLNQGAAGPLVVTAVSPTRNTVAAPRTTPVTFTFSQSLGSDPETEQAIRVFGTQSGRKFGSNIVSGNTLRLAPAVSFKPGETVFATATQAVRSNGGATLASPHVFQFTAAAAPSNGVFGGGSDPTVGTNPYGVAAGDIDGDGDQDLVTANINSNTVSVRFNNGSGSFSGTQEVSVGRGPSQVVLGDVDADGDLDLVTANSRTIFPGTVSVRLNNGAGIFSGSTEVAVGDTPHAVAFGDVDGDGDLDLLAANYTAGSNTTNSTVSVRLNNGLGSFTSGASEVSVGTRPLSIAVGDVDNDGDLDFVTANSNTTTASVRLNNGMGSFSGSTEVQVEFNPESIVLGDVDGDGDLDFATANRASNVASVCINNGSGSFTSTQLLAVGNSPHGVALSDIDGDGDLDLATANTGSNSVSVRRNLGNGNFQGNQEVNVGAGPFSLAFADMDSNGTLDLLTANSGTNSASVRLSSAAATATAKVLAAAPARLSEQVSLYPNPARTRVQVQLPAELARQSTQVQLLNTLGQVVLEQKLAAQPTAELLLPALPAGVYTLRFGTGQGIISKRLMIE</sequence>
<dbReference type="Gene3D" id="2.60.40.10">
    <property type="entry name" value="Immunoglobulins"/>
    <property type="match status" value="1"/>
</dbReference>
<dbReference type="Gene3D" id="2.30.30.100">
    <property type="match status" value="5"/>
</dbReference>
<dbReference type="SUPFAM" id="SSF69318">
    <property type="entry name" value="Integrin alpha N-terminal domain"/>
    <property type="match status" value="8"/>
</dbReference>
<dbReference type="Proteomes" id="UP000632273">
    <property type="component" value="Unassembled WGS sequence"/>
</dbReference>
<accession>A0ABQ1U7D2</accession>
<dbReference type="Pfam" id="PF18962">
    <property type="entry name" value="Por_Secre_tail"/>
    <property type="match status" value="1"/>
</dbReference>
<evidence type="ECO:0000313" key="6">
    <source>
        <dbReference type="EMBL" id="GGF10995.1"/>
    </source>
</evidence>
<dbReference type="InterPro" id="IPR026444">
    <property type="entry name" value="Secre_tail"/>
</dbReference>
<evidence type="ECO:0000256" key="1">
    <source>
        <dbReference type="ARBA" id="ARBA00022729"/>
    </source>
</evidence>
<feature type="signal peptide" evidence="3">
    <location>
        <begin position="1"/>
        <end position="25"/>
    </location>
</feature>
<gene>
    <name evidence="6" type="ORF">GCM10011383_22740</name>
</gene>
<proteinExistence type="predicted"/>
<dbReference type="PANTHER" id="PTHR46580">
    <property type="entry name" value="SENSOR KINASE-RELATED"/>
    <property type="match status" value="1"/>
</dbReference>
<feature type="chain" id="PRO_5046457828" description="T9SS C-terminal target domain-containing protein" evidence="3">
    <location>
        <begin position="26"/>
        <end position="2992"/>
    </location>
</feature>
<dbReference type="InterPro" id="IPR032812">
    <property type="entry name" value="SbsA_Ig"/>
</dbReference>
<feature type="domain" description="SbsA Ig-like" evidence="4">
    <location>
        <begin position="934"/>
        <end position="1037"/>
    </location>
</feature>
<name>A0ABQ1U7D2_9BACT</name>